<dbReference type="PANTHER" id="PTHR42685:SF22">
    <property type="entry name" value="CONDITIONED MEDIUM FACTOR RECEPTOR 1"/>
    <property type="match status" value="1"/>
</dbReference>
<dbReference type="InterPro" id="IPR036188">
    <property type="entry name" value="FAD/NAD-bd_sf"/>
</dbReference>
<dbReference type="Gene3D" id="3.50.50.60">
    <property type="entry name" value="FAD/NAD(P)-binding domain"/>
    <property type="match status" value="1"/>
</dbReference>
<dbReference type="EMBL" id="FAXN01000085">
    <property type="protein sequence ID" value="CUV66394.1"/>
    <property type="molecule type" value="Genomic_DNA"/>
</dbReference>
<dbReference type="AlphaFoldDB" id="A0A0S4XPX6"/>
<gene>
    <name evidence="1" type="ORF">BN3087_800004</name>
</gene>
<accession>A0A0S4XPX6</accession>
<proteinExistence type="predicted"/>
<sequence length="359" mass="40570">MDKFDYDVIIIGSGPAGSSLARILNPNLKVLLVDKRALGNEPSKLIKNCGGLIAPDAQKALASFGLSIPKSVLVSPQMFSVETLDFDNNMVRSYQRHYINVDRERYDRWLVSLCDKNIKKSFGTRYIKSEKYENGLKVTLLKDGVKQTFSTRILVGADGANSRVKKEFMPVNNIKKYISIQEWFENTEDINQFVAMFDEEISDFYSWIIPKDDHIIFGSAVQEGRDATTYHNLQKKKLEKYGYKLDKPIKREGCYLLRPTSPKYINLGDGCVALIGEASGLISPTSAEGISYAMISGCMLGDAINEDISNFLNIYKNKAQKLKNNISSKMLKYPTMYNKNIRKMIFKLGVGSIEIRGRK</sequence>
<dbReference type="SUPFAM" id="SSF51905">
    <property type="entry name" value="FAD/NAD(P)-binding domain"/>
    <property type="match status" value="1"/>
</dbReference>
<organism evidence="1">
    <name type="scientific">Sulfurovum sp. enrichment culture clone C5</name>
    <dbReference type="NCBI Taxonomy" id="497650"/>
    <lineage>
        <taxon>Bacteria</taxon>
        <taxon>Pseudomonadati</taxon>
        <taxon>Campylobacterota</taxon>
        <taxon>Epsilonproteobacteria</taxon>
        <taxon>Campylobacterales</taxon>
        <taxon>Sulfurovaceae</taxon>
        <taxon>Sulfurovum</taxon>
        <taxon>environmental samples</taxon>
    </lineage>
</organism>
<dbReference type="PANTHER" id="PTHR42685">
    <property type="entry name" value="GERANYLGERANYL DIPHOSPHATE REDUCTASE"/>
    <property type="match status" value="1"/>
</dbReference>
<dbReference type="PRINTS" id="PR00420">
    <property type="entry name" value="RNGMNOXGNASE"/>
</dbReference>
<reference evidence="1" key="1">
    <citation type="submission" date="2015-11" db="EMBL/GenBank/DDBJ databases">
        <authorList>
            <person name="Zhang Y."/>
            <person name="Guo Z."/>
        </authorList>
    </citation>
    <scope>NUCLEOTIDE SEQUENCE</scope>
    <source>
        <strain evidence="1">BN30871</strain>
    </source>
</reference>
<dbReference type="InterPro" id="IPR050407">
    <property type="entry name" value="Geranylgeranyl_reductase"/>
</dbReference>
<name>A0A0S4XPX6_9BACT</name>
<protein>
    <submittedName>
        <fullName evidence="1">FAD dependent oxidoreductase</fullName>
    </submittedName>
</protein>
<evidence type="ECO:0000313" key="1">
    <source>
        <dbReference type="EMBL" id="CUV66394.1"/>
    </source>
</evidence>
<dbReference type="NCBIfam" id="NF008519">
    <property type="entry name" value="PRK11445.1"/>
    <property type="match status" value="1"/>
</dbReference>